<dbReference type="SUPFAM" id="SSF53613">
    <property type="entry name" value="Ribokinase-like"/>
    <property type="match status" value="1"/>
</dbReference>
<dbReference type="EMBL" id="PYMJ01000061">
    <property type="protein sequence ID" value="PSU43012.1"/>
    <property type="molecule type" value="Genomic_DNA"/>
</dbReference>
<comment type="similarity">
    <text evidence="1">Belongs to the carbohydrate kinase PfkB family.</text>
</comment>
<dbReference type="CDD" id="cd01166">
    <property type="entry name" value="KdgK"/>
    <property type="match status" value="1"/>
</dbReference>
<dbReference type="GO" id="GO:0008673">
    <property type="term" value="F:2-dehydro-3-deoxygluconokinase activity"/>
    <property type="evidence" value="ECO:0007669"/>
    <property type="project" value="UniProtKB-EC"/>
</dbReference>
<dbReference type="InterPro" id="IPR029056">
    <property type="entry name" value="Ribokinase-like"/>
</dbReference>
<dbReference type="PANTHER" id="PTHR43085:SF15">
    <property type="entry name" value="2-DEHYDRO-3-DEOXYGLUCONOKINASE"/>
    <property type="match status" value="1"/>
</dbReference>
<keyword evidence="17" id="KW-1185">Reference proteome</keyword>
<evidence type="ECO:0000256" key="8">
    <source>
        <dbReference type="ARBA" id="ARBA00044254"/>
    </source>
</evidence>
<evidence type="ECO:0000256" key="9">
    <source>
        <dbReference type="ARBA" id="ARBA00050729"/>
    </source>
</evidence>
<dbReference type="GO" id="GO:0005829">
    <property type="term" value="C:cytosol"/>
    <property type="evidence" value="ECO:0007669"/>
    <property type="project" value="TreeGrafter"/>
</dbReference>
<dbReference type="EC" id="2.7.1.45" evidence="11"/>
<dbReference type="OrthoDB" id="9776822at2"/>
<comment type="function">
    <text evidence="10">Catalyzes the phosphorylation of 2-keto-3-deoxygluconate (KDG) to produce 2-keto-3-deoxy-6-phosphogluconate (KDPG).</text>
</comment>
<dbReference type="PROSITE" id="PS00584">
    <property type="entry name" value="PFKB_KINASES_2"/>
    <property type="match status" value="1"/>
</dbReference>
<keyword evidence="2" id="KW-0808">Transferase</keyword>
<dbReference type="InterPro" id="IPR011611">
    <property type="entry name" value="PfkB_dom"/>
</dbReference>
<dbReference type="PANTHER" id="PTHR43085">
    <property type="entry name" value="HEXOKINASE FAMILY MEMBER"/>
    <property type="match status" value="1"/>
</dbReference>
<dbReference type="GO" id="GO:0006974">
    <property type="term" value="P:DNA damage response"/>
    <property type="evidence" value="ECO:0007669"/>
    <property type="project" value="TreeGrafter"/>
</dbReference>
<evidence type="ECO:0000256" key="10">
    <source>
        <dbReference type="ARBA" id="ARBA00054997"/>
    </source>
</evidence>
<dbReference type="Proteomes" id="UP000240987">
    <property type="component" value="Unassembled WGS sequence"/>
</dbReference>
<evidence type="ECO:0000313" key="16">
    <source>
        <dbReference type="EMBL" id="PSU43012.1"/>
    </source>
</evidence>
<dbReference type="InterPro" id="IPR002173">
    <property type="entry name" value="Carboh/pur_kinase_PfkB_CS"/>
</dbReference>
<dbReference type="GO" id="GO:0019698">
    <property type="term" value="P:D-galacturonate catabolic process"/>
    <property type="evidence" value="ECO:0007669"/>
    <property type="project" value="TreeGrafter"/>
</dbReference>
<evidence type="ECO:0000256" key="6">
    <source>
        <dbReference type="ARBA" id="ARBA00023277"/>
    </source>
</evidence>
<evidence type="ECO:0000256" key="14">
    <source>
        <dbReference type="ARBA" id="ARBA00080545"/>
    </source>
</evidence>
<evidence type="ECO:0000256" key="13">
    <source>
        <dbReference type="ARBA" id="ARBA00075711"/>
    </source>
</evidence>
<dbReference type="InterPro" id="IPR050306">
    <property type="entry name" value="PfkB_Carbo_kinase"/>
</dbReference>
<dbReference type="Gene3D" id="3.40.1190.20">
    <property type="match status" value="1"/>
</dbReference>
<organism evidence="16 17">
    <name type="scientific">Photobacterium frigidiphilum</name>
    <dbReference type="NCBI Taxonomy" id="264736"/>
    <lineage>
        <taxon>Bacteria</taxon>
        <taxon>Pseudomonadati</taxon>
        <taxon>Pseudomonadota</taxon>
        <taxon>Gammaproteobacteria</taxon>
        <taxon>Vibrionales</taxon>
        <taxon>Vibrionaceae</taxon>
        <taxon>Photobacterium</taxon>
    </lineage>
</organism>
<evidence type="ECO:0000256" key="11">
    <source>
        <dbReference type="ARBA" id="ARBA00066369"/>
    </source>
</evidence>
<protein>
    <recommendedName>
        <fullName evidence="12">2-dehydro-3-deoxygluconokinase</fullName>
        <ecNumber evidence="11">2.7.1.45</ecNumber>
    </recommendedName>
    <alternativeName>
        <fullName evidence="13">2-keto-3-deoxygluconokinase</fullName>
    </alternativeName>
    <alternativeName>
        <fullName evidence="14">3-deoxy-2-oxo-D-gluconate kinase</fullName>
    </alternativeName>
    <alternativeName>
        <fullName evidence="8">KDG kinase</fullName>
    </alternativeName>
</protein>
<feature type="domain" description="Carbohydrate kinase PfkB" evidence="15">
    <location>
        <begin position="46"/>
        <end position="346"/>
    </location>
</feature>
<comment type="catalytic activity">
    <reaction evidence="9">
        <text>2-dehydro-3-deoxy-D-gluconate + ATP = 2-dehydro-3-deoxy-6-phospho-D-gluconate + ADP + H(+)</text>
        <dbReference type="Rhea" id="RHEA:14797"/>
        <dbReference type="ChEBI" id="CHEBI:15378"/>
        <dbReference type="ChEBI" id="CHEBI:30616"/>
        <dbReference type="ChEBI" id="CHEBI:57569"/>
        <dbReference type="ChEBI" id="CHEBI:57990"/>
        <dbReference type="ChEBI" id="CHEBI:456216"/>
        <dbReference type="EC" id="2.7.1.45"/>
    </reaction>
</comment>
<evidence type="ECO:0000256" key="1">
    <source>
        <dbReference type="ARBA" id="ARBA00010688"/>
    </source>
</evidence>
<evidence type="ECO:0000256" key="2">
    <source>
        <dbReference type="ARBA" id="ARBA00022679"/>
    </source>
</evidence>
<gene>
    <name evidence="16" type="ORF">C9J12_28485</name>
</gene>
<keyword evidence="5" id="KW-0067">ATP-binding</keyword>
<evidence type="ECO:0000256" key="3">
    <source>
        <dbReference type="ARBA" id="ARBA00022741"/>
    </source>
</evidence>
<evidence type="ECO:0000256" key="4">
    <source>
        <dbReference type="ARBA" id="ARBA00022777"/>
    </source>
</evidence>
<evidence type="ECO:0000313" key="17">
    <source>
        <dbReference type="Proteomes" id="UP000240987"/>
    </source>
</evidence>
<reference evidence="16 17" key="1">
    <citation type="submission" date="2018-01" db="EMBL/GenBank/DDBJ databases">
        <title>Whole genome sequencing of Histamine producing bacteria.</title>
        <authorList>
            <person name="Butler K."/>
        </authorList>
    </citation>
    <scope>NUCLEOTIDE SEQUENCE [LARGE SCALE GENOMIC DNA]</scope>
    <source>
        <strain evidence="16 17">JCM 12947</strain>
    </source>
</reference>
<keyword evidence="6" id="KW-0119">Carbohydrate metabolism</keyword>
<accession>A0A2T3J6A8</accession>
<comment type="pathway">
    <text evidence="7">Carbohydrate acid metabolism; 2-dehydro-3-deoxy-D-gluconate degradation; D-glyceraldehyde 3-phosphate and pyruvate from 2-dehydro-3-deoxy-D-gluconate: step 1/2.</text>
</comment>
<dbReference type="FunFam" id="3.40.1190.20:FF:000011">
    <property type="entry name" value="2-dehydro-3-deoxygluconokinase, putative"/>
    <property type="match status" value="1"/>
</dbReference>
<keyword evidence="3" id="KW-0547">Nucleotide-binding</keyword>
<dbReference type="AlphaFoldDB" id="A0A2T3J6A8"/>
<evidence type="ECO:0000256" key="5">
    <source>
        <dbReference type="ARBA" id="ARBA00022840"/>
    </source>
</evidence>
<dbReference type="GO" id="GO:0042840">
    <property type="term" value="P:D-glucuronate catabolic process"/>
    <property type="evidence" value="ECO:0007669"/>
    <property type="project" value="TreeGrafter"/>
</dbReference>
<dbReference type="GO" id="GO:0005524">
    <property type="term" value="F:ATP binding"/>
    <property type="evidence" value="ECO:0007669"/>
    <property type="project" value="UniProtKB-KW"/>
</dbReference>
<sequence length="357" mass="39228">MLLAIDVNFLLIISEYSHFLFFDMNWLQTATTDSNLMANPPTVKQNKIAIIGECMIELSGKPFATQAQNFGGDTLNTAVYLSRLLPSLIPSYVTAVGADTYSKIMLSAWESEGVDTSLTLVNPDKLPGMYAIEIDDNGERSFHYWRDDSAARYLCEHEGFNDVVDSLKSVDLVYLSGISLAILPDHGKVKLLNTLAQLKSSGVKIAVDSNYRPRLWRNATDACEWLGKLYQLSDIALVTADDEELLLGRKLSEPQVIARRLHSLGIKQVVVKLGSDGAMWSQAGNQGVVSGNKVTQVIDTTAAGDSFNAAYLAAWCSGMEMAECCYWGNKLAAQVIQYKGAIIPVEQTLYITELMSD</sequence>
<name>A0A2T3J6A8_9GAMM</name>
<proteinExistence type="inferred from homology"/>
<evidence type="ECO:0000256" key="12">
    <source>
        <dbReference type="ARBA" id="ARBA00067931"/>
    </source>
</evidence>
<dbReference type="Pfam" id="PF00294">
    <property type="entry name" value="PfkB"/>
    <property type="match status" value="1"/>
</dbReference>
<evidence type="ECO:0000259" key="15">
    <source>
        <dbReference type="Pfam" id="PF00294"/>
    </source>
</evidence>
<keyword evidence="4 16" id="KW-0418">Kinase</keyword>
<comment type="caution">
    <text evidence="16">The sequence shown here is derived from an EMBL/GenBank/DDBJ whole genome shotgun (WGS) entry which is preliminary data.</text>
</comment>
<evidence type="ECO:0000256" key="7">
    <source>
        <dbReference type="ARBA" id="ARBA00043951"/>
    </source>
</evidence>